<feature type="compositionally biased region" description="Pro residues" evidence="12">
    <location>
        <begin position="1"/>
        <end position="12"/>
    </location>
</feature>
<keyword evidence="10" id="KW-1015">Disulfide bond</keyword>
<feature type="transmembrane region" description="Helical" evidence="13">
    <location>
        <begin position="191"/>
        <end position="212"/>
    </location>
</feature>
<feature type="transmembrane region" description="Helical" evidence="13">
    <location>
        <begin position="116"/>
        <end position="140"/>
    </location>
</feature>
<dbReference type="EMBL" id="CP045851">
    <property type="protein sequence ID" value="QGG96731.1"/>
    <property type="molecule type" value="Genomic_DNA"/>
</dbReference>
<feature type="transmembrane region" description="Helical" evidence="13">
    <location>
        <begin position="146"/>
        <end position="163"/>
    </location>
</feature>
<keyword evidence="2" id="KW-1003">Cell membrane</keyword>
<dbReference type="InterPro" id="IPR003780">
    <property type="entry name" value="COX15/CtaA_fam"/>
</dbReference>
<comment type="pathway">
    <text evidence="11">Porphyrin-containing compound metabolism.</text>
</comment>
<keyword evidence="4" id="KW-0479">Metal-binding</keyword>
<evidence type="ECO:0000256" key="7">
    <source>
        <dbReference type="ARBA" id="ARBA00023004"/>
    </source>
</evidence>
<feature type="transmembrane region" description="Helical" evidence="13">
    <location>
        <begin position="35"/>
        <end position="55"/>
    </location>
</feature>
<dbReference type="KEGG" id="atq:GH723_17410"/>
<evidence type="ECO:0000256" key="6">
    <source>
        <dbReference type="ARBA" id="ARBA00023002"/>
    </source>
</evidence>
<evidence type="ECO:0000256" key="1">
    <source>
        <dbReference type="ARBA" id="ARBA00004141"/>
    </source>
</evidence>
<evidence type="ECO:0000256" key="10">
    <source>
        <dbReference type="ARBA" id="ARBA00023157"/>
    </source>
</evidence>
<evidence type="ECO:0000256" key="4">
    <source>
        <dbReference type="ARBA" id="ARBA00022723"/>
    </source>
</evidence>
<sequence>MPTSWWPPPGPTIDPVARRTSPAERTVSPATFRRITLAVLVTQVVIVLTGAAVRLTGSGLGCSNWPNCTEERLVAPMEYNALIEFVNRLVSFPVLAAVLVALWAARRRTPYRSDLFTLSAVILGGVVAQVLIGAVVVWLHLLPSTVIVHFLISMVLIGTSVALHHRARADLDADGRPGGGRRAWVASRSHGLANLLVVGAGAVLVTGTLVTGSGPHGGDEEAERLGLFLPTITRVHAVTVWIFLAVLVVTLLVLRREGAPRTVLQAGTTILAVGVAQGSIGYLQYWNGVPELLVFLHIIGAMAVWGTAVWFRLEHAASARAGVDAGPVPVPAGGAT</sequence>
<evidence type="ECO:0000256" key="9">
    <source>
        <dbReference type="ARBA" id="ARBA00023136"/>
    </source>
</evidence>
<accession>A0A5Q2RQ90</accession>
<dbReference type="Pfam" id="PF02628">
    <property type="entry name" value="COX15-CtaA"/>
    <property type="match status" value="1"/>
</dbReference>
<keyword evidence="8" id="KW-0350">Heme biosynthesis</keyword>
<dbReference type="PANTHER" id="PTHR35457:SF1">
    <property type="entry name" value="HEME A SYNTHASE"/>
    <property type="match status" value="1"/>
</dbReference>
<dbReference type="Proteomes" id="UP000334019">
    <property type="component" value="Chromosome"/>
</dbReference>
<protein>
    <submittedName>
        <fullName evidence="14">Heme A synthase</fullName>
    </submittedName>
</protein>
<keyword evidence="5 13" id="KW-1133">Transmembrane helix</keyword>
<evidence type="ECO:0000256" key="2">
    <source>
        <dbReference type="ARBA" id="ARBA00022475"/>
    </source>
</evidence>
<feature type="transmembrane region" description="Helical" evidence="13">
    <location>
        <begin position="292"/>
        <end position="311"/>
    </location>
</feature>
<feature type="transmembrane region" description="Helical" evidence="13">
    <location>
        <begin position="266"/>
        <end position="286"/>
    </location>
</feature>
<dbReference type="GO" id="GO:0016020">
    <property type="term" value="C:membrane"/>
    <property type="evidence" value="ECO:0007669"/>
    <property type="project" value="UniProtKB-SubCell"/>
</dbReference>
<dbReference type="GO" id="GO:0046872">
    <property type="term" value="F:metal ion binding"/>
    <property type="evidence" value="ECO:0007669"/>
    <property type="project" value="UniProtKB-KW"/>
</dbReference>
<evidence type="ECO:0000256" key="13">
    <source>
        <dbReference type="SAM" id="Phobius"/>
    </source>
</evidence>
<keyword evidence="15" id="KW-1185">Reference proteome</keyword>
<keyword evidence="9 13" id="KW-0472">Membrane</keyword>
<dbReference type="GO" id="GO:0016491">
    <property type="term" value="F:oxidoreductase activity"/>
    <property type="evidence" value="ECO:0007669"/>
    <property type="project" value="UniProtKB-KW"/>
</dbReference>
<keyword evidence="3 13" id="KW-0812">Transmembrane</keyword>
<evidence type="ECO:0000256" key="11">
    <source>
        <dbReference type="ARBA" id="ARBA00023444"/>
    </source>
</evidence>
<evidence type="ECO:0000313" key="15">
    <source>
        <dbReference type="Proteomes" id="UP000334019"/>
    </source>
</evidence>
<keyword evidence="6" id="KW-0560">Oxidoreductase</keyword>
<evidence type="ECO:0000256" key="3">
    <source>
        <dbReference type="ARBA" id="ARBA00022692"/>
    </source>
</evidence>
<feature type="region of interest" description="Disordered" evidence="12">
    <location>
        <begin position="1"/>
        <end position="22"/>
    </location>
</feature>
<organism evidence="14 15">
    <name type="scientific">Actinomarinicola tropica</name>
    <dbReference type="NCBI Taxonomy" id="2789776"/>
    <lineage>
        <taxon>Bacteria</taxon>
        <taxon>Bacillati</taxon>
        <taxon>Actinomycetota</taxon>
        <taxon>Acidimicrobiia</taxon>
        <taxon>Acidimicrobiales</taxon>
        <taxon>Iamiaceae</taxon>
        <taxon>Actinomarinicola</taxon>
    </lineage>
</organism>
<evidence type="ECO:0000256" key="12">
    <source>
        <dbReference type="SAM" id="MobiDB-lite"/>
    </source>
</evidence>
<name>A0A5Q2RQ90_9ACTN</name>
<dbReference type="AlphaFoldDB" id="A0A5Q2RQ90"/>
<feature type="transmembrane region" description="Helical" evidence="13">
    <location>
        <begin position="85"/>
        <end position="104"/>
    </location>
</feature>
<evidence type="ECO:0000256" key="5">
    <source>
        <dbReference type="ARBA" id="ARBA00022989"/>
    </source>
</evidence>
<dbReference type="PANTHER" id="PTHR35457">
    <property type="entry name" value="HEME A SYNTHASE"/>
    <property type="match status" value="1"/>
</dbReference>
<comment type="subcellular location">
    <subcellularLocation>
        <location evidence="1">Membrane</location>
        <topology evidence="1">Multi-pass membrane protein</topology>
    </subcellularLocation>
</comment>
<evidence type="ECO:0000256" key="8">
    <source>
        <dbReference type="ARBA" id="ARBA00023133"/>
    </source>
</evidence>
<feature type="transmembrane region" description="Helical" evidence="13">
    <location>
        <begin position="232"/>
        <end position="254"/>
    </location>
</feature>
<keyword evidence="7" id="KW-0408">Iron</keyword>
<gene>
    <name evidence="14" type="ORF">GH723_17410</name>
</gene>
<evidence type="ECO:0000313" key="14">
    <source>
        <dbReference type="EMBL" id="QGG96731.1"/>
    </source>
</evidence>
<proteinExistence type="predicted"/>
<dbReference type="InterPro" id="IPR050450">
    <property type="entry name" value="COX15/CtaA_HemeA_synthase"/>
</dbReference>
<reference evidence="14 15" key="1">
    <citation type="submission" date="2019-11" db="EMBL/GenBank/DDBJ databases">
        <authorList>
            <person name="He Y."/>
        </authorList>
    </citation>
    <scope>NUCLEOTIDE SEQUENCE [LARGE SCALE GENOMIC DNA]</scope>
    <source>
        <strain evidence="14 15">SCSIO 58843</strain>
    </source>
</reference>
<dbReference type="GO" id="GO:0006784">
    <property type="term" value="P:heme A biosynthetic process"/>
    <property type="evidence" value="ECO:0007669"/>
    <property type="project" value="InterPro"/>
</dbReference>